<reference evidence="2 3" key="1">
    <citation type="journal article" date="2013" name="Genome Biol.">
        <title>Genome of Acanthamoeba castellanii highlights extensive lateral gene transfer and early evolution of tyrosine kinase signaling.</title>
        <authorList>
            <person name="Clarke M."/>
            <person name="Lohan A.J."/>
            <person name="Liu B."/>
            <person name="Lagkouvardos I."/>
            <person name="Roy S."/>
            <person name="Zafar N."/>
            <person name="Bertelli C."/>
            <person name="Schilde C."/>
            <person name="Kianianmomeni A."/>
            <person name="Burglin T.R."/>
            <person name="Frech C."/>
            <person name="Turcotte B."/>
            <person name="Kopec K.O."/>
            <person name="Synnott J.M."/>
            <person name="Choo C."/>
            <person name="Paponov I."/>
            <person name="Finkler A."/>
            <person name="Soon Heng Tan C."/>
            <person name="Hutchins A.P."/>
            <person name="Weinmeier T."/>
            <person name="Rattei T."/>
            <person name="Chu J.S."/>
            <person name="Gimenez G."/>
            <person name="Irimia M."/>
            <person name="Rigden D.J."/>
            <person name="Fitzpatrick D.A."/>
            <person name="Lorenzo-Morales J."/>
            <person name="Bateman A."/>
            <person name="Chiu C.H."/>
            <person name="Tang P."/>
            <person name="Hegemann P."/>
            <person name="Fromm H."/>
            <person name="Raoult D."/>
            <person name="Greub G."/>
            <person name="Miranda-Saavedra D."/>
            <person name="Chen N."/>
            <person name="Nash P."/>
            <person name="Ginger M.L."/>
            <person name="Horn M."/>
            <person name="Schaap P."/>
            <person name="Caler L."/>
            <person name="Loftus B."/>
        </authorList>
    </citation>
    <scope>NUCLEOTIDE SEQUENCE [LARGE SCALE GENOMIC DNA]</scope>
    <source>
        <strain evidence="2 3">Neff</strain>
    </source>
</reference>
<feature type="region of interest" description="Disordered" evidence="1">
    <location>
        <begin position="182"/>
        <end position="201"/>
    </location>
</feature>
<feature type="non-terminal residue" evidence="2">
    <location>
        <position position="321"/>
    </location>
</feature>
<feature type="region of interest" description="Disordered" evidence="1">
    <location>
        <begin position="1"/>
        <end position="133"/>
    </location>
</feature>
<dbReference type="AlphaFoldDB" id="L8GXB8"/>
<evidence type="ECO:0000313" key="3">
    <source>
        <dbReference type="Proteomes" id="UP000011083"/>
    </source>
</evidence>
<dbReference type="VEuPathDB" id="AmoebaDB:ACA1_063840"/>
<dbReference type="EMBL" id="KB007974">
    <property type="protein sequence ID" value="ELR17620.1"/>
    <property type="molecule type" value="Genomic_DNA"/>
</dbReference>
<feature type="compositionally biased region" description="Low complexity" evidence="1">
    <location>
        <begin position="60"/>
        <end position="84"/>
    </location>
</feature>
<keyword evidence="3" id="KW-1185">Reference proteome</keyword>
<feature type="compositionally biased region" description="Basic residues" evidence="1">
    <location>
        <begin position="118"/>
        <end position="128"/>
    </location>
</feature>
<dbReference type="KEGG" id="acan:ACA1_063840"/>
<protein>
    <submittedName>
        <fullName evidence="2">Uncharacterized protein</fullName>
    </submittedName>
</protein>
<accession>L8GXB8</accession>
<dbReference type="RefSeq" id="XP_004339633.1">
    <property type="nucleotide sequence ID" value="XM_004339585.1"/>
</dbReference>
<name>L8GXB8_ACACF</name>
<feature type="compositionally biased region" description="Basic and acidic residues" evidence="1">
    <location>
        <begin position="16"/>
        <end position="26"/>
    </location>
</feature>
<evidence type="ECO:0000313" key="2">
    <source>
        <dbReference type="EMBL" id="ELR17620.1"/>
    </source>
</evidence>
<dbReference type="GeneID" id="14917943"/>
<proteinExistence type="predicted"/>
<dbReference type="Proteomes" id="UP000011083">
    <property type="component" value="Unassembled WGS sequence"/>
</dbReference>
<feature type="compositionally biased region" description="Low complexity" evidence="1">
    <location>
        <begin position="104"/>
        <end position="117"/>
    </location>
</feature>
<feature type="compositionally biased region" description="Basic and acidic residues" evidence="1">
    <location>
        <begin position="34"/>
        <end position="43"/>
    </location>
</feature>
<organism evidence="2 3">
    <name type="scientific">Acanthamoeba castellanii (strain ATCC 30010 / Neff)</name>
    <dbReference type="NCBI Taxonomy" id="1257118"/>
    <lineage>
        <taxon>Eukaryota</taxon>
        <taxon>Amoebozoa</taxon>
        <taxon>Discosea</taxon>
        <taxon>Longamoebia</taxon>
        <taxon>Centramoebida</taxon>
        <taxon>Acanthamoebidae</taxon>
        <taxon>Acanthamoeba</taxon>
    </lineage>
</organism>
<evidence type="ECO:0000256" key="1">
    <source>
        <dbReference type="SAM" id="MobiDB-lite"/>
    </source>
</evidence>
<gene>
    <name evidence="2" type="ORF">ACA1_063840</name>
</gene>
<sequence>ADGLHNARTTHGRAGRWSERDADGPRAEGFLGRGHPDGRRGGRLDQQLPAGPGREGRPKAQGAQEEAEGAEGPQGQEAPPQAQPIAGRGLCQGRPRRSADQPRQTVTATPTATAAVTHHQHQHQHQHAHQNQQALHPMTINLVAPTMPTNLATRRDHQPQHPHGHHLVHSASYPNFPVGQAHHLHQPQRSHPMPAANSTSTTSPMMMAGAGEFFASHAVSMSMPTLPTLSSSSLLLNEPYATSTSTTSGGWHDAGSQWVDAGVPLQQPQPQHTMNAAFPPQPQHQMQMQGSGPAFDDSFLSSFLSSDILQAEEVALLTDLL</sequence>